<dbReference type="GeneTree" id="ENSGT01120000271909"/>
<dbReference type="AlphaFoldDB" id="A0A3B1KCP0"/>
<keyword evidence="3" id="KW-1185">Reference proteome</keyword>
<proteinExistence type="predicted"/>
<sequence length="231" mass="26127">MGGCQSYNGSGDEASTTLAANFNDISVLKLKNNNVHSAPSLEEKPYLQELFLRDRIADIDLFTLTALPHDLDRQEWMAFNTVSFFQNITLLSSALSEFCTSTTCPTASGPGNKVYEWTDDQGKRLKCSAPLYTDYAMSYIQELLTDENVFPSRADAQFPPGFMFLVQKVFLLLFRTFAHLYSAHYRDAITMEIHPHLNTLFTHFITFSHTFRLLEPSETAPLDDLISALTQ</sequence>
<dbReference type="InterPro" id="IPR036703">
    <property type="entry name" value="MOB_kinase_act_sf"/>
</dbReference>
<reference evidence="3" key="1">
    <citation type="submission" date="2013-03" db="EMBL/GenBank/DDBJ databases">
        <authorList>
            <person name="Jeffery W."/>
            <person name="Warren W."/>
            <person name="Wilson R.K."/>
        </authorList>
    </citation>
    <scope>NUCLEOTIDE SEQUENCE</scope>
    <source>
        <strain evidence="3">female</strain>
    </source>
</reference>
<keyword evidence="1" id="KW-0862">Zinc</keyword>
<dbReference type="SMART" id="SM01388">
    <property type="entry name" value="Mob1_phocein"/>
    <property type="match status" value="1"/>
</dbReference>
<dbReference type="Ensembl" id="ENSAMXT00000043489.1">
    <property type="protein sequence ID" value="ENSAMXP00000052482.1"/>
    <property type="gene ID" value="ENSAMXG00000043614.1"/>
</dbReference>
<feature type="binding site" evidence="1">
    <location>
        <position position="104"/>
    </location>
    <ligand>
        <name>Zn(2+)</name>
        <dbReference type="ChEBI" id="CHEBI:29105"/>
    </ligand>
</feature>
<name>A0A3B1KCP0_ASTMX</name>
<reference evidence="2" key="3">
    <citation type="submission" date="2025-08" db="UniProtKB">
        <authorList>
            <consortium name="Ensembl"/>
        </authorList>
    </citation>
    <scope>IDENTIFICATION</scope>
</reference>
<evidence type="ECO:0000313" key="2">
    <source>
        <dbReference type="Ensembl" id="ENSAMXP00000052482.1"/>
    </source>
</evidence>
<dbReference type="Gene3D" id="1.20.140.30">
    <property type="entry name" value="MOB kinase activator"/>
    <property type="match status" value="1"/>
</dbReference>
<organism evidence="2 3">
    <name type="scientific">Astyanax mexicanus</name>
    <name type="common">Blind cave fish</name>
    <name type="synonym">Astyanax fasciatus mexicanus</name>
    <dbReference type="NCBI Taxonomy" id="7994"/>
    <lineage>
        <taxon>Eukaryota</taxon>
        <taxon>Metazoa</taxon>
        <taxon>Chordata</taxon>
        <taxon>Craniata</taxon>
        <taxon>Vertebrata</taxon>
        <taxon>Euteleostomi</taxon>
        <taxon>Actinopterygii</taxon>
        <taxon>Neopterygii</taxon>
        <taxon>Teleostei</taxon>
        <taxon>Ostariophysi</taxon>
        <taxon>Characiformes</taxon>
        <taxon>Characoidei</taxon>
        <taxon>Acestrorhamphidae</taxon>
        <taxon>Acestrorhamphinae</taxon>
        <taxon>Astyanax</taxon>
    </lineage>
</organism>
<keyword evidence="1" id="KW-0479">Metal-binding</keyword>
<dbReference type="STRING" id="7994.ENSAMXP00000052482"/>
<protein>
    <submittedName>
        <fullName evidence="2">Si:dkey-266m15.5</fullName>
    </submittedName>
</protein>
<dbReference type="PANTHER" id="PTHR22599">
    <property type="entry name" value="MPS ONE BINDER KINASE ACTIVATOR-LIKE MOB"/>
    <property type="match status" value="1"/>
</dbReference>
<evidence type="ECO:0000256" key="1">
    <source>
        <dbReference type="PIRSR" id="PIRSR605301-1"/>
    </source>
</evidence>
<dbReference type="InParanoid" id="A0A3B1KCP0"/>
<dbReference type="Bgee" id="ENSAMXG00000043614">
    <property type="expression patterns" value="Expressed in pharyngeal gill and 14 other cell types or tissues"/>
</dbReference>
<dbReference type="Pfam" id="PF03637">
    <property type="entry name" value="Mob1_phocein"/>
    <property type="match status" value="1"/>
</dbReference>
<dbReference type="Proteomes" id="UP000018467">
    <property type="component" value="Unassembled WGS sequence"/>
</dbReference>
<dbReference type="InterPro" id="IPR005301">
    <property type="entry name" value="MOB_kinase_act_fam"/>
</dbReference>
<feature type="binding site" evidence="1">
    <location>
        <position position="184"/>
    </location>
    <ligand>
        <name>Zn(2+)</name>
        <dbReference type="ChEBI" id="CHEBI:29105"/>
    </ligand>
</feature>
<accession>A0A3B1KCP0</accession>
<reference evidence="2" key="4">
    <citation type="submission" date="2025-09" db="UniProtKB">
        <authorList>
            <consortium name="Ensembl"/>
        </authorList>
    </citation>
    <scope>IDENTIFICATION</scope>
</reference>
<dbReference type="SUPFAM" id="SSF101152">
    <property type="entry name" value="Mob1/phocein"/>
    <property type="match status" value="1"/>
</dbReference>
<evidence type="ECO:0000313" key="3">
    <source>
        <dbReference type="Proteomes" id="UP000018467"/>
    </source>
</evidence>
<feature type="binding site" evidence="1">
    <location>
        <position position="179"/>
    </location>
    <ligand>
        <name>Zn(2+)</name>
        <dbReference type="ChEBI" id="CHEBI:29105"/>
    </ligand>
</feature>
<feature type="binding site" evidence="1">
    <location>
        <position position="99"/>
    </location>
    <ligand>
        <name>Zn(2+)</name>
        <dbReference type="ChEBI" id="CHEBI:29105"/>
    </ligand>
</feature>
<reference evidence="3" key="2">
    <citation type="journal article" date="2014" name="Nat. Commun.">
        <title>The cavefish genome reveals candidate genes for eye loss.</title>
        <authorList>
            <person name="McGaugh S.E."/>
            <person name="Gross J.B."/>
            <person name="Aken B."/>
            <person name="Blin M."/>
            <person name="Borowsky R."/>
            <person name="Chalopin D."/>
            <person name="Hinaux H."/>
            <person name="Jeffery W.R."/>
            <person name="Keene A."/>
            <person name="Ma L."/>
            <person name="Minx P."/>
            <person name="Murphy D."/>
            <person name="O'Quin K.E."/>
            <person name="Retaux S."/>
            <person name="Rohner N."/>
            <person name="Searle S.M."/>
            <person name="Stahl B.A."/>
            <person name="Tabin C."/>
            <person name="Volff J.N."/>
            <person name="Yoshizawa M."/>
            <person name="Warren W.C."/>
        </authorList>
    </citation>
    <scope>NUCLEOTIDE SEQUENCE [LARGE SCALE GENOMIC DNA]</scope>
    <source>
        <strain evidence="3">female</strain>
    </source>
</reference>